<evidence type="ECO:0000313" key="3">
    <source>
        <dbReference type="EMBL" id="NJB69796.1"/>
    </source>
</evidence>
<keyword evidence="4" id="KW-1185">Reference proteome</keyword>
<evidence type="ECO:0000313" key="4">
    <source>
        <dbReference type="Proteomes" id="UP000590442"/>
    </source>
</evidence>
<keyword evidence="2" id="KW-1133">Transmembrane helix</keyword>
<comment type="caution">
    <text evidence="3">The sequence shown here is derived from an EMBL/GenBank/DDBJ whole genome shotgun (WGS) entry which is preliminary data.</text>
</comment>
<proteinExistence type="predicted"/>
<sequence length="181" mass="21179">MDNFEKYIAENKDSFNEHKADRKKLWSNIEQELDKKPAPKVFKLWKSPIMKVAASIFIVLGLFSVISFFMNGGINPGQNDIVNQELEEIDMYYSSMVTQQVQLVKLNTKLSQEDKDEFLSFMDELDTEYKELRIEMKENLDNELVLAAIVNNYKKRIELIEKLLERINNSKNIEDGNGYIL</sequence>
<dbReference type="RefSeq" id="WP_167960067.1">
    <property type="nucleotide sequence ID" value="NZ_JAATJJ010000001.1"/>
</dbReference>
<dbReference type="EMBL" id="JAATJJ010000001">
    <property type="protein sequence ID" value="NJB69796.1"/>
    <property type="molecule type" value="Genomic_DNA"/>
</dbReference>
<gene>
    <name evidence="3" type="ORF">GGR42_000258</name>
</gene>
<accession>A0A846QLG3</accession>
<organism evidence="3 4">
    <name type="scientific">Saonia flava</name>
    <dbReference type="NCBI Taxonomy" id="523696"/>
    <lineage>
        <taxon>Bacteria</taxon>
        <taxon>Pseudomonadati</taxon>
        <taxon>Bacteroidota</taxon>
        <taxon>Flavobacteriia</taxon>
        <taxon>Flavobacteriales</taxon>
        <taxon>Flavobacteriaceae</taxon>
        <taxon>Saonia</taxon>
    </lineage>
</organism>
<dbReference type="Proteomes" id="UP000590442">
    <property type="component" value="Unassembled WGS sequence"/>
</dbReference>
<feature type="transmembrane region" description="Helical" evidence="2">
    <location>
        <begin position="52"/>
        <end position="70"/>
    </location>
</feature>
<evidence type="ECO:0000256" key="2">
    <source>
        <dbReference type="SAM" id="Phobius"/>
    </source>
</evidence>
<feature type="coiled-coil region" evidence="1">
    <location>
        <begin position="122"/>
        <end position="170"/>
    </location>
</feature>
<dbReference type="AlphaFoldDB" id="A0A846QLG3"/>
<keyword evidence="2" id="KW-0812">Transmembrane</keyword>
<protein>
    <submittedName>
        <fullName evidence="3">Sugar-specific transcriptional regulator TrmB</fullName>
    </submittedName>
</protein>
<keyword evidence="2" id="KW-0472">Membrane</keyword>
<keyword evidence="1" id="KW-0175">Coiled coil</keyword>
<reference evidence="3 4" key="1">
    <citation type="submission" date="2020-03" db="EMBL/GenBank/DDBJ databases">
        <title>Genomic Encyclopedia of Type Strains, Phase IV (KMG-IV): sequencing the most valuable type-strain genomes for metagenomic binning, comparative biology and taxonomic classification.</title>
        <authorList>
            <person name="Goeker M."/>
        </authorList>
    </citation>
    <scope>NUCLEOTIDE SEQUENCE [LARGE SCALE GENOMIC DNA]</scope>
    <source>
        <strain evidence="3 4">DSM 29762</strain>
    </source>
</reference>
<name>A0A846QLG3_9FLAO</name>
<evidence type="ECO:0000256" key="1">
    <source>
        <dbReference type="SAM" id="Coils"/>
    </source>
</evidence>